<name>A0ABW1ZEA0_9BACT</name>
<dbReference type="RefSeq" id="WP_263370886.1">
    <property type="nucleotide sequence ID" value="NZ_JAGSYD010000002.1"/>
</dbReference>
<proteinExistence type="predicted"/>
<keyword evidence="3" id="KW-1185">Reference proteome</keyword>
<dbReference type="Pfam" id="PF04657">
    <property type="entry name" value="DMT_YdcZ"/>
    <property type="match status" value="1"/>
</dbReference>
<organism evidence="2 3">
    <name type="scientific">Granulicella cerasi</name>
    <dbReference type="NCBI Taxonomy" id="741063"/>
    <lineage>
        <taxon>Bacteria</taxon>
        <taxon>Pseudomonadati</taxon>
        <taxon>Acidobacteriota</taxon>
        <taxon>Terriglobia</taxon>
        <taxon>Terriglobales</taxon>
        <taxon>Acidobacteriaceae</taxon>
        <taxon>Granulicella</taxon>
    </lineage>
</organism>
<dbReference type="PANTHER" id="PTHR34821:SF2">
    <property type="entry name" value="INNER MEMBRANE PROTEIN YDCZ"/>
    <property type="match status" value="1"/>
</dbReference>
<protein>
    <submittedName>
        <fullName evidence="2">DMT family transporter</fullName>
    </submittedName>
</protein>
<dbReference type="EMBL" id="JBHSWI010000001">
    <property type="protein sequence ID" value="MFC6647203.1"/>
    <property type="molecule type" value="Genomic_DNA"/>
</dbReference>
<feature type="transmembrane region" description="Helical" evidence="1">
    <location>
        <begin position="35"/>
        <end position="57"/>
    </location>
</feature>
<evidence type="ECO:0000313" key="2">
    <source>
        <dbReference type="EMBL" id="MFC6647203.1"/>
    </source>
</evidence>
<dbReference type="PANTHER" id="PTHR34821">
    <property type="entry name" value="INNER MEMBRANE PROTEIN YDCZ"/>
    <property type="match status" value="1"/>
</dbReference>
<feature type="transmembrane region" description="Helical" evidence="1">
    <location>
        <begin position="73"/>
        <end position="92"/>
    </location>
</feature>
<accession>A0ABW1ZEA0</accession>
<feature type="transmembrane region" description="Helical" evidence="1">
    <location>
        <begin position="131"/>
        <end position="148"/>
    </location>
</feature>
<keyword evidence="1" id="KW-0812">Transmembrane</keyword>
<keyword evidence="1" id="KW-1133">Transmembrane helix</keyword>
<feature type="transmembrane region" description="Helical" evidence="1">
    <location>
        <begin position="98"/>
        <end position="119"/>
    </location>
</feature>
<reference evidence="3" key="1">
    <citation type="journal article" date="2019" name="Int. J. Syst. Evol. Microbiol.">
        <title>The Global Catalogue of Microorganisms (GCM) 10K type strain sequencing project: providing services to taxonomists for standard genome sequencing and annotation.</title>
        <authorList>
            <consortium name="The Broad Institute Genomics Platform"/>
            <consortium name="The Broad Institute Genome Sequencing Center for Infectious Disease"/>
            <person name="Wu L."/>
            <person name="Ma J."/>
        </authorList>
    </citation>
    <scope>NUCLEOTIDE SEQUENCE [LARGE SCALE GENOMIC DNA]</scope>
    <source>
        <strain evidence="3">CGMCC 1.16026</strain>
    </source>
</reference>
<dbReference type="InterPro" id="IPR006750">
    <property type="entry name" value="YdcZ"/>
</dbReference>
<evidence type="ECO:0000256" key="1">
    <source>
        <dbReference type="SAM" id="Phobius"/>
    </source>
</evidence>
<dbReference type="Proteomes" id="UP001596391">
    <property type="component" value="Unassembled WGS sequence"/>
</dbReference>
<gene>
    <name evidence="2" type="ORF">ACFQBQ_16825</name>
</gene>
<keyword evidence="1" id="KW-0472">Membrane</keyword>
<comment type="caution">
    <text evidence="2">The sequence shown here is derived from an EMBL/GenBank/DDBJ whole genome shotgun (WGS) entry which is preliminary data.</text>
</comment>
<evidence type="ECO:0000313" key="3">
    <source>
        <dbReference type="Proteomes" id="UP001596391"/>
    </source>
</evidence>
<sequence length="150" mass="15934">MIWIYVFLGLAGVLNTVQSGSNSTLQKVSHHPILPAFVSFAVGLLCLGIAWLGYAAYTRSPMPSASDLARAPWWAWIGGLLGCVYVLAMVNVSSKVGAAVFTGITVTVGIVTSVVMDHFGLLGFEQHKASPWRLLGVVLMLGGIALVSRF</sequence>